<evidence type="ECO:0000256" key="2">
    <source>
        <dbReference type="ARBA" id="ARBA00022771"/>
    </source>
</evidence>
<evidence type="ECO:0000259" key="6">
    <source>
        <dbReference type="PROSITE" id="PS50158"/>
    </source>
</evidence>
<dbReference type="PANTHER" id="PTHR33680:SF1">
    <property type="entry name" value="OS05G0489500 PROTEIN"/>
    <property type="match status" value="1"/>
</dbReference>
<dbReference type="PANTHER" id="PTHR33680">
    <property type="entry name" value="OS07G0190500 PROTEIN"/>
    <property type="match status" value="1"/>
</dbReference>
<dbReference type="InterPro" id="IPR001878">
    <property type="entry name" value="Znf_CCHC"/>
</dbReference>
<dbReference type="Proteomes" id="UP001558713">
    <property type="component" value="Unassembled WGS sequence"/>
</dbReference>
<evidence type="ECO:0000256" key="5">
    <source>
        <dbReference type="SAM" id="MobiDB-lite"/>
    </source>
</evidence>
<evidence type="ECO:0000259" key="7">
    <source>
        <dbReference type="PROSITE" id="PS51999"/>
    </source>
</evidence>
<dbReference type="GO" id="GO:0008270">
    <property type="term" value="F:zinc ion binding"/>
    <property type="evidence" value="ECO:0007669"/>
    <property type="project" value="UniProtKB-KW"/>
</dbReference>
<evidence type="ECO:0000256" key="1">
    <source>
        <dbReference type="ARBA" id="ARBA00022723"/>
    </source>
</evidence>
<keyword evidence="9" id="KW-1185">Reference proteome</keyword>
<gene>
    <name evidence="8" type="ORF">V5N11_026709</name>
</gene>
<feature type="domain" description="CCHC-type" evidence="6">
    <location>
        <begin position="234"/>
        <end position="247"/>
    </location>
</feature>
<dbReference type="Pfam" id="PF06839">
    <property type="entry name" value="Zn_ribbon_GRF"/>
    <property type="match status" value="2"/>
</dbReference>
<sequence length="373" mass="40189">MEKSTIQVESLDEEDDFLLELAAVEAEAALAKRPRVSTPEGPYMAALKGSKSEQWQQSPLNPASKSRNVATSTGGFQRSDGGGVTADQDFPEKTCTCGVGLCLILTSNTQKNPGRKFYKCPIREENGGCGFFQWCDAVPSSGTTHSYGNTNDSKFPDHQCPCGAGLCRVLTAKTGENIGRQFYRCPIFEGSCGFFKWCNDNAVSSPTMYSFTNTSNVGDSDSRGYQITKTGTPCYKCGKEGHWARDCTVQSGNPLSDTGLVKSTSSSGECYKCGKQGHWARDCTAQSGNQMSEPAQVKSSSSSGECYKCGKQGHWARDCTDQSGNQQVQQGQGKSTSSGRDCYKCGKPGHWARDCTLATQSTGAPGKRQRQAF</sequence>
<comment type="caution">
    <text evidence="8">The sequence shown here is derived from an EMBL/GenBank/DDBJ whole genome shotgun (WGS) entry which is preliminary data.</text>
</comment>
<keyword evidence="3" id="KW-0862">Zinc</keyword>
<dbReference type="SUPFAM" id="SSF57756">
    <property type="entry name" value="Retrovirus zinc finger-like domains"/>
    <property type="match status" value="3"/>
</dbReference>
<reference evidence="8 9" key="1">
    <citation type="submission" date="2024-04" db="EMBL/GenBank/DDBJ databases">
        <title>Genome assembly C_amara_ONT_v2.</title>
        <authorList>
            <person name="Yant L."/>
            <person name="Moore C."/>
            <person name="Slenker M."/>
        </authorList>
    </citation>
    <scope>NUCLEOTIDE SEQUENCE [LARGE SCALE GENOMIC DNA]</scope>
    <source>
        <tissue evidence="8">Leaf</tissue>
    </source>
</reference>
<dbReference type="PROSITE" id="PS51999">
    <property type="entry name" value="ZF_GRF"/>
    <property type="match status" value="2"/>
</dbReference>
<dbReference type="Gene3D" id="4.10.60.10">
    <property type="entry name" value="Zinc finger, CCHC-type"/>
    <property type="match status" value="4"/>
</dbReference>
<feature type="domain" description="GRF-type" evidence="7">
    <location>
        <begin position="160"/>
        <end position="201"/>
    </location>
</feature>
<accession>A0ABD1B0M3</accession>
<feature type="domain" description="GRF-type" evidence="7">
    <location>
        <begin position="95"/>
        <end position="138"/>
    </location>
</feature>
<dbReference type="InterPro" id="IPR010666">
    <property type="entry name" value="Znf_GRF"/>
</dbReference>
<evidence type="ECO:0000256" key="3">
    <source>
        <dbReference type="ARBA" id="ARBA00022833"/>
    </source>
</evidence>
<organism evidence="8 9">
    <name type="scientific">Cardamine amara subsp. amara</name>
    <dbReference type="NCBI Taxonomy" id="228776"/>
    <lineage>
        <taxon>Eukaryota</taxon>
        <taxon>Viridiplantae</taxon>
        <taxon>Streptophyta</taxon>
        <taxon>Embryophyta</taxon>
        <taxon>Tracheophyta</taxon>
        <taxon>Spermatophyta</taxon>
        <taxon>Magnoliopsida</taxon>
        <taxon>eudicotyledons</taxon>
        <taxon>Gunneridae</taxon>
        <taxon>Pentapetalae</taxon>
        <taxon>rosids</taxon>
        <taxon>malvids</taxon>
        <taxon>Brassicales</taxon>
        <taxon>Brassicaceae</taxon>
        <taxon>Cardamineae</taxon>
        <taxon>Cardamine</taxon>
    </lineage>
</organism>
<dbReference type="InterPro" id="IPR036875">
    <property type="entry name" value="Znf_CCHC_sf"/>
</dbReference>
<feature type="domain" description="CCHC-type" evidence="6">
    <location>
        <begin position="342"/>
        <end position="355"/>
    </location>
</feature>
<feature type="domain" description="CCHC-type" evidence="6">
    <location>
        <begin position="270"/>
        <end position="283"/>
    </location>
</feature>
<dbReference type="SMART" id="SM00343">
    <property type="entry name" value="ZnF_C2HC"/>
    <property type="match status" value="4"/>
</dbReference>
<dbReference type="EMBL" id="JBANAX010000516">
    <property type="protein sequence ID" value="KAL1205525.1"/>
    <property type="molecule type" value="Genomic_DNA"/>
</dbReference>
<proteinExistence type="predicted"/>
<evidence type="ECO:0000313" key="9">
    <source>
        <dbReference type="Proteomes" id="UP001558713"/>
    </source>
</evidence>
<keyword evidence="2 4" id="KW-0863">Zinc-finger</keyword>
<feature type="domain" description="CCHC-type" evidence="6">
    <location>
        <begin position="306"/>
        <end position="321"/>
    </location>
</feature>
<feature type="compositionally biased region" description="Polar residues" evidence="5">
    <location>
        <begin position="52"/>
        <end position="76"/>
    </location>
</feature>
<keyword evidence="1" id="KW-0479">Metal-binding</keyword>
<dbReference type="Pfam" id="PF00098">
    <property type="entry name" value="zf-CCHC"/>
    <property type="match status" value="4"/>
</dbReference>
<evidence type="ECO:0000256" key="4">
    <source>
        <dbReference type="PROSITE-ProRule" id="PRU00047"/>
    </source>
</evidence>
<feature type="region of interest" description="Disordered" evidence="5">
    <location>
        <begin position="30"/>
        <end position="85"/>
    </location>
</feature>
<evidence type="ECO:0000313" key="8">
    <source>
        <dbReference type="EMBL" id="KAL1205525.1"/>
    </source>
</evidence>
<feature type="region of interest" description="Disordered" evidence="5">
    <location>
        <begin position="320"/>
        <end position="341"/>
    </location>
</feature>
<protein>
    <submittedName>
        <fullName evidence="8">Cold shock protein 1</fullName>
    </submittedName>
</protein>
<dbReference type="AlphaFoldDB" id="A0ABD1B0M3"/>
<dbReference type="PROSITE" id="PS50158">
    <property type="entry name" value="ZF_CCHC"/>
    <property type="match status" value="4"/>
</dbReference>
<feature type="compositionally biased region" description="Low complexity" evidence="5">
    <location>
        <begin position="322"/>
        <end position="339"/>
    </location>
</feature>
<name>A0ABD1B0M3_CARAN</name>